<dbReference type="RefSeq" id="WP_063364679.1">
    <property type="nucleotide sequence ID" value="NZ_AQHB01000025.1"/>
</dbReference>
<dbReference type="SUPFAM" id="SSF53474">
    <property type="entry name" value="alpha/beta-Hydrolases"/>
    <property type="match status" value="1"/>
</dbReference>
<feature type="chain" id="PRO_5007882921" evidence="4">
    <location>
        <begin position="21"/>
        <end position="317"/>
    </location>
</feature>
<dbReference type="PANTHER" id="PTHR10272">
    <property type="entry name" value="PLATELET-ACTIVATING FACTOR ACETYLHYDROLASE"/>
    <property type="match status" value="1"/>
</dbReference>
<sequence length="317" mass="35197">MILLKNKLAPSLLLIQLVSACGNNNQITEPNIHYDTVKKVDTNFSHHYPAPTGDFRVGVKELDIQSYHEDIVSPNFGELRNLHIKIFYPSHTQSTKYQAYFNKWGDQQSYLESMRPANAPIHPEQHLLSDMLSWSVANAPVALNENVGWPILYYSHGLGLFEIDNTELLESLASHGFVVVAINHTYLSGVTTFDSGKTAHLYLPEGKQDVTMPAGRVYFDNTVALQIGQDVTTVHEWLLWNQWSLEDQVNLHNVGTLGFSLGGSAAMNGCQQLDNCKAAANMDGIVLGHVAKSPLNKPLLLLSADQPFAQLDKVFEA</sequence>
<dbReference type="InterPro" id="IPR029058">
    <property type="entry name" value="AB_hydrolase_fold"/>
</dbReference>
<dbReference type="PROSITE" id="PS51257">
    <property type="entry name" value="PROKAR_LIPOPROTEIN"/>
    <property type="match status" value="1"/>
</dbReference>
<name>A0A166YVR3_9GAMM</name>
<dbReference type="EMBL" id="AUYB01000078">
    <property type="protein sequence ID" value="KZN43569.1"/>
    <property type="molecule type" value="Genomic_DNA"/>
</dbReference>
<reference evidence="5 6" key="1">
    <citation type="submission" date="2013-07" db="EMBL/GenBank/DDBJ databases">
        <title>Comparative Genomic and Metabolomic Analysis of Twelve Strains of Pseudoalteromonas luteoviolacea.</title>
        <authorList>
            <person name="Vynne N.G."/>
            <person name="Mansson M."/>
            <person name="Gram L."/>
        </authorList>
    </citation>
    <scope>NUCLEOTIDE SEQUENCE [LARGE SCALE GENOMIC DNA]</scope>
    <source>
        <strain evidence="5 6">DSM 6061</strain>
    </source>
</reference>
<evidence type="ECO:0000313" key="6">
    <source>
        <dbReference type="Proteomes" id="UP000076643"/>
    </source>
</evidence>
<gene>
    <name evidence="5" type="ORF">N475_08345</name>
</gene>
<protein>
    <submittedName>
        <fullName evidence="5">Uncharacterized protein</fullName>
    </submittedName>
</protein>
<accession>A0A166YVR3</accession>
<evidence type="ECO:0000256" key="4">
    <source>
        <dbReference type="SAM" id="SignalP"/>
    </source>
</evidence>
<dbReference type="Proteomes" id="UP000076643">
    <property type="component" value="Unassembled WGS sequence"/>
</dbReference>
<evidence type="ECO:0000256" key="3">
    <source>
        <dbReference type="ARBA" id="ARBA00023098"/>
    </source>
</evidence>
<keyword evidence="4" id="KW-0732">Signal</keyword>
<dbReference type="Gene3D" id="3.40.50.1820">
    <property type="entry name" value="alpha/beta hydrolase"/>
    <property type="match status" value="1"/>
</dbReference>
<dbReference type="AlphaFoldDB" id="A0A166YVR3"/>
<keyword evidence="3" id="KW-0443">Lipid metabolism</keyword>
<comment type="caution">
    <text evidence="5">The sequence shown here is derived from an EMBL/GenBank/DDBJ whole genome shotgun (WGS) entry which is preliminary data.</text>
</comment>
<proteinExistence type="predicted"/>
<keyword evidence="1" id="KW-0378">Hydrolase</keyword>
<keyword evidence="6" id="KW-1185">Reference proteome</keyword>
<keyword evidence="2" id="KW-0442">Lipid degradation</keyword>
<evidence type="ECO:0000256" key="2">
    <source>
        <dbReference type="ARBA" id="ARBA00022963"/>
    </source>
</evidence>
<organism evidence="5 6">
    <name type="scientific">Pseudoalteromonas luteoviolacea DSM 6061</name>
    <dbReference type="NCBI Taxonomy" id="1365250"/>
    <lineage>
        <taxon>Bacteria</taxon>
        <taxon>Pseudomonadati</taxon>
        <taxon>Pseudomonadota</taxon>
        <taxon>Gammaproteobacteria</taxon>
        <taxon>Alteromonadales</taxon>
        <taxon>Pseudoalteromonadaceae</taxon>
        <taxon>Pseudoalteromonas</taxon>
    </lineage>
</organism>
<dbReference type="Pfam" id="PF03403">
    <property type="entry name" value="PAF-AH_p_II"/>
    <property type="match status" value="1"/>
</dbReference>
<dbReference type="GO" id="GO:0016042">
    <property type="term" value="P:lipid catabolic process"/>
    <property type="evidence" value="ECO:0007669"/>
    <property type="project" value="UniProtKB-KW"/>
</dbReference>
<feature type="signal peptide" evidence="4">
    <location>
        <begin position="1"/>
        <end position="20"/>
    </location>
</feature>
<evidence type="ECO:0000256" key="1">
    <source>
        <dbReference type="ARBA" id="ARBA00022801"/>
    </source>
</evidence>
<dbReference type="PANTHER" id="PTHR10272:SF0">
    <property type="entry name" value="PLATELET-ACTIVATING FACTOR ACETYLHYDROLASE"/>
    <property type="match status" value="1"/>
</dbReference>
<dbReference type="PATRIC" id="fig|1365250.3.peg.649"/>
<evidence type="ECO:0000313" key="5">
    <source>
        <dbReference type="EMBL" id="KZN43569.1"/>
    </source>
</evidence>
<dbReference type="GO" id="GO:0003847">
    <property type="term" value="F:1-alkyl-2-acetylglycerophosphocholine esterase activity"/>
    <property type="evidence" value="ECO:0007669"/>
    <property type="project" value="TreeGrafter"/>
</dbReference>